<dbReference type="Proteomes" id="UP000005446">
    <property type="component" value="Unassembled WGS sequence"/>
</dbReference>
<evidence type="ECO:0000313" key="1">
    <source>
        <dbReference type="EMBL" id="EHK97995.1"/>
    </source>
</evidence>
<evidence type="ECO:0000313" key="2">
    <source>
        <dbReference type="Proteomes" id="UP000005446"/>
    </source>
</evidence>
<protein>
    <submittedName>
        <fullName evidence="1">Uncharacterized protein</fullName>
    </submittedName>
</protein>
<proteinExistence type="predicted"/>
<accession>H0EU03</accession>
<organism evidence="1 2">
    <name type="scientific">Glarea lozoyensis (strain ATCC 74030 / MF5533)</name>
    <dbReference type="NCBI Taxonomy" id="1104152"/>
    <lineage>
        <taxon>Eukaryota</taxon>
        <taxon>Fungi</taxon>
        <taxon>Dikarya</taxon>
        <taxon>Ascomycota</taxon>
        <taxon>Pezizomycotina</taxon>
        <taxon>Leotiomycetes</taxon>
        <taxon>Helotiales</taxon>
        <taxon>Helotiaceae</taxon>
        <taxon>Glarea</taxon>
    </lineage>
</organism>
<gene>
    <name evidence="1" type="ORF">M7I_6228</name>
</gene>
<name>H0EU03_GLAL7</name>
<reference evidence="1 2" key="1">
    <citation type="journal article" date="2012" name="Eukaryot. Cell">
        <title>Genome sequence of the fungus Glarea lozoyensis: the first genome sequence of a species from the Helotiaceae family.</title>
        <authorList>
            <person name="Youssar L."/>
            <person name="Gruening B.A."/>
            <person name="Erxleben A."/>
            <person name="Guenther S."/>
            <person name="Huettel W."/>
        </authorList>
    </citation>
    <scope>NUCLEOTIDE SEQUENCE [LARGE SCALE GENOMIC DNA]</scope>
    <source>
        <strain evidence="2">ATCC 74030 / MF5533</strain>
    </source>
</reference>
<sequence length="68" mass="7546">MEGLGGDPAPLQELREREGLSLLRSSFVGRVNLLYSAPRAPPALNHEKHLTSPTDPHDMYEVCATFQK</sequence>
<dbReference type="EMBL" id="AGUE01000167">
    <property type="protein sequence ID" value="EHK97995.1"/>
    <property type="molecule type" value="Genomic_DNA"/>
</dbReference>
<keyword evidence="2" id="KW-1185">Reference proteome</keyword>
<dbReference type="HOGENOM" id="CLU_2794172_0_0_1"/>
<dbReference type="InParanoid" id="H0EU03"/>
<dbReference type="AlphaFoldDB" id="H0EU03"/>
<comment type="caution">
    <text evidence="1">The sequence shown here is derived from an EMBL/GenBank/DDBJ whole genome shotgun (WGS) entry which is preliminary data.</text>
</comment>